<comment type="subcellular location">
    <subcellularLocation>
        <location evidence="1">Cell membrane</location>
        <topology evidence="1">Multi-pass membrane protein</topology>
    </subcellularLocation>
</comment>
<keyword evidence="4 10" id="KW-0812">Transmembrane</keyword>
<dbReference type="InterPro" id="IPR051310">
    <property type="entry name" value="MCP_chemotaxis"/>
</dbReference>
<evidence type="ECO:0000256" key="2">
    <source>
        <dbReference type="ARBA" id="ARBA00022475"/>
    </source>
</evidence>
<evidence type="ECO:0000256" key="1">
    <source>
        <dbReference type="ARBA" id="ARBA00004651"/>
    </source>
</evidence>
<dbReference type="Gene3D" id="3.30.450.20">
    <property type="entry name" value="PAS domain"/>
    <property type="match status" value="1"/>
</dbReference>
<keyword evidence="2" id="KW-1003">Cell membrane</keyword>
<feature type="domain" description="Methyl-accepting transducer" evidence="11">
    <location>
        <begin position="393"/>
        <end position="618"/>
    </location>
</feature>
<dbReference type="SMART" id="SM00283">
    <property type="entry name" value="MA"/>
    <property type="match status" value="1"/>
</dbReference>
<evidence type="ECO:0000256" key="4">
    <source>
        <dbReference type="ARBA" id="ARBA00022692"/>
    </source>
</evidence>
<dbReference type="Gene3D" id="6.10.340.10">
    <property type="match status" value="1"/>
</dbReference>
<dbReference type="EMBL" id="CP030944">
    <property type="protein sequence ID" value="QKE25166.1"/>
    <property type="molecule type" value="Genomic_DNA"/>
</dbReference>
<keyword evidence="8" id="KW-0807">Transducer</keyword>
<dbReference type="KEGG" id="aaqi:AAQM_0393"/>
<evidence type="ECO:0000256" key="5">
    <source>
        <dbReference type="ARBA" id="ARBA00022989"/>
    </source>
</evidence>
<dbReference type="AlphaFoldDB" id="A0AAE7E155"/>
<dbReference type="PANTHER" id="PTHR43531">
    <property type="entry name" value="PROTEIN ICFG"/>
    <property type="match status" value="1"/>
</dbReference>
<sequence>MNSLKSKLMLLTIIPFIIGIFILSGINYYKTQSTLNETLHTFEVSIVKEKQALLKHQFEVVQSLIKTILEKEKNILVAKEKVIELLTGIRYLDDKSGYFFAYEKKGDEYYFGFHPTKPNLNNQKTNIKAPDIKGYAFREDLIKFAKEQKYITYYYEKPKTKEIIPKMASSIFIPEFNWTLVTGIYVDDIENQVKVLKTQINKQSNNLLFILVVVTILLVVILIVTILPLVNNLILKPLNHFQNGLNSFFRYLNKESKSVELIALNSKDEIGQMAKTLDENIIKAKKDIEEDRELINDTIKVLGEFQKGDLSQRLSTDVTNPAFVKFKSVVNDMAKNLEENIENVLKIIDEYSKYNYLNKVDTTKFTHHLLKLANGVNNLADSITHMLLKEKENGEILINSSTVLLENVQKLNESSTNAAANLEETAASIEEMTSNIRNNSQNMAKMTNLTNNVTSSVNNGEKLANQTVNAMEEINLQVSSINEAILVIDQIAFQTNILSLNAAVEAATAGEAGKGFAVVAAEVRNLANRSAEAAKEIKSIVETATSKANDGKNIATDMIKGYDELNSNILNTIELIKNIENSSKEQLQGIEQINNAISILDQQTQKNAIVATQTKDIALSTDKIAKLIIKDVNEKEFEK</sequence>
<gene>
    <name evidence="12" type="ORF">AAQM_0393</name>
</gene>
<evidence type="ECO:0000313" key="12">
    <source>
        <dbReference type="EMBL" id="QKE25166.1"/>
    </source>
</evidence>
<dbReference type="InterPro" id="IPR033480">
    <property type="entry name" value="sCache_2"/>
</dbReference>
<keyword evidence="13" id="KW-1185">Reference proteome</keyword>
<dbReference type="GO" id="GO:0007165">
    <property type="term" value="P:signal transduction"/>
    <property type="evidence" value="ECO:0007669"/>
    <property type="project" value="UniProtKB-KW"/>
</dbReference>
<dbReference type="Proteomes" id="UP000502065">
    <property type="component" value="Chromosome"/>
</dbReference>
<dbReference type="Pfam" id="PF08269">
    <property type="entry name" value="dCache_2"/>
    <property type="match status" value="1"/>
</dbReference>
<keyword evidence="6 10" id="KW-0472">Membrane</keyword>
<evidence type="ECO:0000259" key="11">
    <source>
        <dbReference type="PROSITE" id="PS50111"/>
    </source>
</evidence>
<dbReference type="GO" id="GO:0005886">
    <property type="term" value="C:plasma membrane"/>
    <property type="evidence" value="ECO:0007669"/>
    <property type="project" value="UniProtKB-SubCell"/>
</dbReference>
<organism evidence="12 13">
    <name type="scientific">Arcobacter aquimarinus</name>
    <dbReference type="NCBI Taxonomy" id="1315211"/>
    <lineage>
        <taxon>Bacteria</taxon>
        <taxon>Pseudomonadati</taxon>
        <taxon>Campylobacterota</taxon>
        <taxon>Epsilonproteobacteria</taxon>
        <taxon>Campylobacterales</taxon>
        <taxon>Arcobacteraceae</taxon>
        <taxon>Arcobacter</taxon>
    </lineage>
</organism>
<reference evidence="12 13" key="1">
    <citation type="submission" date="2018-07" db="EMBL/GenBank/DDBJ databases">
        <title>Identification of phenol metabolism pathways in Arcobacter.</title>
        <authorList>
            <person name="Miller W.G."/>
            <person name="Yee E."/>
            <person name="Bono J.L."/>
        </authorList>
    </citation>
    <scope>NUCLEOTIDE SEQUENCE [LARGE SCALE GENOMIC DNA]</scope>
    <source>
        <strain evidence="12 13">W63</strain>
    </source>
</reference>
<proteinExistence type="inferred from homology"/>
<evidence type="ECO:0000256" key="7">
    <source>
        <dbReference type="ARBA" id="ARBA00029447"/>
    </source>
</evidence>
<keyword evidence="5 10" id="KW-1133">Transmembrane helix</keyword>
<evidence type="ECO:0000256" key="6">
    <source>
        <dbReference type="ARBA" id="ARBA00023136"/>
    </source>
</evidence>
<evidence type="ECO:0000256" key="8">
    <source>
        <dbReference type="PROSITE-ProRule" id="PRU00284"/>
    </source>
</evidence>
<dbReference type="InterPro" id="IPR004010">
    <property type="entry name" value="Double_Cache_2"/>
</dbReference>
<dbReference type="Gene3D" id="1.10.287.950">
    <property type="entry name" value="Methyl-accepting chemotaxis protein"/>
    <property type="match status" value="1"/>
</dbReference>
<dbReference type="PANTHER" id="PTHR43531:SF11">
    <property type="entry name" value="METHYL-ACCEPTING CHEMOTAXIS PROTEIN 3"/>
    <property type="match status" value="1"/>
</dbReference>
<evidence type="ECO:0000256" key="3">
    <source>
        <dbReference type="ARBA" id="ARBA00022500"/>
    </source>
</evidence>
<dbReference type="SUPFAM" id="SSF58104">
    <property type="entry name" value="Methyl-accepting chemotaxis protein (MCP) signaling domain"/>
    <property type="match status" value="1"/>
</dbReference>
<dbReference type="PROSITE" id="PS50111">
    <property type="entry name" value="CHEMOTAXIS_TRANSDUC_2"/>
    <property type="match status" value="1"/>
</dbReference>
<protein>
    <submittedName>
        <fullName evidence="12">Cache sensor-containing MCP-domain signal transduction protein</fullName>
    </submittedName>
</protein>
<dbReference type="CDD" id="cd11386">
    <property type="entry name" value="MCP_signal"/>
    <property type="match status" value="1"/>
</dbReference>
<feature type="transmembrane region" description="Helical" evidence="10">
    <location>
        <begin position="207"/>
        <end position="230"/>
    </location>
</feature>
<feature type="transmembrane region" description="Helical" evidence="10">
    <location>
        <begin position="6"/>
        <end position="29"/>
    </location>
</feature>
<dbReference type="Pfam" id="PF00015">
    <property type="entry name" value="MCPsignal"/>
    <property type="match status" value="1"/>
</dbReference>
<dbReference type="InterPro" id="IPR004089">
    <property type="entry name" value="MCPsignal_dom"/>
</dbReference>
<keyword evidence="9" id="KW-0175">Coiled coil</keyword>
<accession>A0AAE7E155</accession>
<name>A0AAE7E155_9BACT</name>
<dbReference type="RefSeq" id="WP_129094384.1">
    <property type="nucleotide sequence ID" value="NZ_CBCSAE010000001.1"/>
</dbReference>
<evidence type="ECO:0000256" key="10">
    <source>
        <dbReference type="SAM" id="Phobius"/>
    </source>
</evidence>
<comment type="similarity">
    <text evidence="7">Belongs to the methyl-accepting chemotaxis (MCP) protein family.</text>
</comment>
<dbReference type="GO" id="GO:0006935">
    <property type="term" value="P:chemotaxis"/>
    <property type="evidence" value="ECO:0007669"/>
    <property type="project" value="UniProtKB-KW"/>
</dbReference>
<evidence type="ECO:0000313" key="13">
    <source>
        <dbReference type="Proteomes" id="UP000502065"/>
    </source>
</evidence>
<dbReference type="SMART" id="SM01049">
    <property type="entry name" value="Cache_2"/>
    <property type="match status" value="1"/>
</dbReference>
<feature type="coiled-coil region" evidence="9">
    <location>
        <begin position="405"/>
        <end position="439"/>
    </location>
</feature>
<evidence type="ECO:0000256" key="9">
    <source>
        <dbReference type="SAM" id="Coils"/>
    </source>
</evidence>
<keyword evidence="3" id="KW-0145">Chemotaxis</keyword>